<keyword evidence="2" id="KW-0813">Transport</keyword>
<dbReference type="InterPro" id="IPR036259">
    <property type="entry name" value="MFS_trans_sf"/>
</dbReference>
<dbReference type="PANTHER" id="PTHR11662">
    <property type="entry name" value="SOLUTE CARRIER FAMILY 17"/>
    <property type="match status" value="1"/>
</dbReference>
<keyword evidence="11" id="KW-1185">Reference proteome</keyword>
<feature type="transmembrane region" description="Helical" evidence="8">
    <location>
        <begin position="344"/>
        <end position="366"/>
    </location>
</feature>
<reference evidence="10" key="1">
    <citation type="journal article" date="2021" name="Genome Biol. Evol.">
        <title>A High-Quality Reference Genome for a Parasitic Bivalve with Doubly Uniparental Inheritance (Bivalvia: Unionida).</title>
        <authorList>
            <person name="Smith C.H."/>
        </authorList>
    </citation>
    <scope>NUCLEOTIDE SEQUENCE</scope>
    <source>
        <strain evidence="10">CHS0354</strain>
    </source>
</reference>
<organism evidence="10 11">
    <name type="scientific">Potamilus streckersoni</name>
    <dbReference type="NCBI Taxonomy" id="2493646"/>
    <lineage>
        <taxon>Eukaryota</taxon>
        <taxon>Metazoa</taxon>
        <taxon>Spiralia</taxon>
        <taxon>Lophotrochozoa</taxon>
        <taxon>Mollusca</taxon>
        <taxon>Bivalvia</taxon>
        <taxon>Autobranchia</taxon>
        <taxon>Heteroconchia</taxon>
        <taxon>Palaeoheterodonta</taxon>
        <taxon>Unionida</taxon>
        <taxon>Unionoidea</taxon>
        <taxon>Unionidae</taxon>
        <taxon>Ambleminae</taxon>
        <taxon>Lampsilini</taxon>
        <taxon>Potamilus</taxon>
    </lineage>
</organism>
<dbReference type="GO" id="GO:0006820">
    <property type="term" value="P:monoatomic anion transport"/>
    <property type="evidence" value="ECO:0007669"/>
    <property type="project" value="TreeGrafter"/>
</dbReference>
<comment type="caution">
    <text evidence="10">The sequence shown here is derived from an EMBL/GenBank/DDBJ whole genome shotgun (WGS) entry which is preliminary data.</text>
</comment>
<feature type="region of interest" description="Disordered" evidence="7">
    <location>
        <begin position="787"/>
        <end position="807"/>
    </location>
</feature>
<feature type="domain" description="Major facilitator superfamily (MFS) profile" evidence="9">
    <location>
        <begin position="29"/>
        <end position="495"/>
    </location>
</feature>
<dbReference type="Pfam" id="PF07690">
    <property type="entry name" value="MFS_1"/>
    <property type="match status" value="1"/>
</dbReference>
<feature type="transmembrane region" description="Helical" evidence="8">
    <location>
        <begin position="139"/>
        <end position="157"/>
    </location>
</feature>
<feature type="transmembrane region" description="Helical" evidence="8">
    <location>
        <begin position="403"/>
        <end position="423"/>
    </location>
</feature>
<feature type="transmembrane region" description="Helical" evidence="8">
    <location>
        <begin position="199"/>
        <end position="221"/>
    </location>
</feature>
<dbReference type="InterPro" id="IPR050382">
    <property type="entry name" value="MFS_Na/Anion_cotransporter"/>
</dbReference>
<evidence type="ECO:0000256" key="1">
    <source>
        <dbReference type="ARBA" id="ARBA00004141"/>
    </source>
</evidence>
<dbReference type="Proteomes" id="UP001195483">
    <property type="component" value="Unassembled WGS sequence"/>
</dbReference>
<feature type="transmembrane region" description="Helical" evidence="8">
    <location>
        <begin position="163"/>
        <end position="187"/>
    </location>
</feature>
<reference evidence="10" key="3">
    <citation type="submission" date="2023-05" db="EMBL/GenBank/DDBJ databases">
        <authorList>
            <person name="Smith C.H."/>
        </authorList>
    </citation>
    <scope>NUCLEOTIDE SEQUENCE</scope>
    <source>
        <strain evidence="10">CHS0354</strain>
        <tissue evidence="10">Mantle</tissue>
    </source>
</reference>
<dbReference type="InterPro" id="IPR020846">
    <property type="entry name" value="MFS_dom"/>
</dbReference>
<evidence type="ECO:0000313" key="10">
    <source>
        <dbReference type="EMBL" id="KAK3585450.1"/>
    </source>
</evidence>
<evidence type="ECO:0000313" key="11">
    <source>
        <dbReference type="Proteomes" id="UP001195483"/>
    </source>
</evidence>
<feature type="region of interest" description="Disordered" evidence="7">
    <location>
        <begin position="1040"/>
        <end position="1078"/>
    </location>
</feature>
<accession>A0AAE0VQM8</accession>
<dbReference type="PANTHER" id="PTHR11662:SF399">
    <property type="entry name" value="FI19708P1-RELATED"/>
    <property type="match status" value="1"/>
</dbReference>
<keyword evidence="6 8" id="KW-0472">Membrane</keyword>
<dbReference type="InterPro" id="IPR011701">
    <property type="entry name" value="MFS"/>
</dbReference>
<dbReference type="CDD" id="cd17318">
    <property type="entry name" value="MFS_SLC17"/>
    <property type="match status" value="1"/>
</dbReference>
<keyword evidence="3 8" id="KW-0812">Transmembrane</keyword>
<feature type="transmembrane region" description="Helical" evidence="8">
    <location>
        <begin position="233"/>
        <end position="252"/>
    </location>
</feature>
<dbReference type="FunFam" id="1.20.1250.20:FF:000003">
    <property type="entry name" value="Solute carrier family 17 member 3"/>
    <property type="match status" value="1"/>
</dbReference>
<feature type="region of interest" description="Disordered" evidence="7">
    <location>
        <begin position="979"/>
        <end position="1006"/>
    </location>
</feature>
<dbReference type="AlphaFoldDB" id="A0AAE0VQM8"/>
<evidence type="ECO:0000256" key="6">
    <source>
        <dbReference type="ARBA" id="ARBA00023136"/>
    </source>
</evidence>
<feature type="transmembrane region" description="Helical" evidence="8">
    <location>
        <begin position="378"/>
        <end position="397"/>
    </location>
</feature>
<feature type="compositionally biased region" description="Polar residues" evidence="7">
    <location>
        <begin position="796"/>
        <end position="807"/>
    </location>
</feature>
<evidence type="ECO:0000256" key="4">
    <source>
        <dbReference type="ARBA" id="ARBA00022847"/>
    </source>
</evidence>
<feature type="transmembrane region" description="Helical" evidence="8">
    <location>
        <begin position="548"/>
        <end position="568"/>
    </location>
</feature>
<evidence type="ECO:0000256" key="5">
    <source>
        <dbReference type="ARBA" id="ARBA00022989"/>
    </source>
</evidence>
<feature type="compositionally biased region" description="Low complexity" evidence="7">
    <location>
        <begin position="979"/>
        <end position="1004"/>
    </location>
</feature>
<feature type="transmembrane region" description="Helical" evidence="8">
    <location>
        <begin position="430"/>
        <end position="451"/>
    </location>
</feature>
<feature type="transmembrane region" description="Helical" evidence="8">
    <location>
        <begin position="20"/>
        <end position="43"/>
    </location>
</feature>
<evidence type="ECO:0000259" key="9">
    <source>
        <dbReference type="PROSITE" id="PS50850"/>
    </source>
</evidence>
<gene>
    <name evidence="10" type="ORF">CHS0354_003297</name>
</gene>
<evidence type="ECO:0000256" key="7">
    <source>
        <dbReference type="SAM" id="MobiDB-lite"/>
    </source>
</evidence>
<name>A0AAE0VQM8_9BIVA</name>
<dbReference type="GO" id="GO:0016020">
    <property type="term" value="C:membrane"/>
    <property type="evidence" value="ECO:0007669"/>
    <property type="project" value="UniProtKB-SubCell"/>
</dbReference>
<feature type="transmembrane region" description="Helical" evidence="8">
    <location>
        <begin position="471"/>
        <end position="490"/>
    </location>
</feature>
<comment type="subcellular location">
    <subcellularLocation>
        <location evidence="1">Membrane</location>
        <topology evidence="1">Multi-pass membrane protein</topology>
    </subcellularLocation>
</comment>
<reference evidence="10" key="2">
    <citation type="journal article" date="2021" name="Genome Biol. Evol.">
        <title>Developing a high-quality reference genome for a parasitic bivalve with doubly uniparental inheritance (Bivalvia: Unionida).</title>
        <authorList>
            <person name="Smith C.H."/>
        </authorList>
    </citation>
    <scope>NUCLEOTIDE SEQUENCE</scope>
    <source>
        <strain evidence="10">CHS0354</strain>
        <tissue evidence="10">Mantle</tissue>
    </source>
</reference>
<evidence type="ECO:0000256" key="3">
    <source>
        <dbReference type="ARBA" id="ARBA00022692"/>
    </source>
</evidence>
<proteinExistence type="predicted"/>
<dbReference type="SUPFAM" id="SSF103473">
    <property type="entry name" value="MFS general substrate transporter"/>
    <property type="match status" value="1"/>
</dbReference>
<dbReference type="EMBL" id="JAEAOA010000270">
    <property type="protein sequence ID" value="KAK3585450.1"/>
    <property type="molecule type" value="Genomic_DNA"/>
</dbReference>
<evidence type="ECO:0000256" key="2">
    <source>
        <dbReference type="ARBA" id="ARBA00022448"/>
    </source>
</evidence>
<protein>
    <recommendedName>
        <fullName evidence="9">Major facilitator superfamily (MFS) profile domain-containing protein</fullName>
    </recommendedName>
</protein>
<sequence>MASHDAETEPSDHKIDPRKVPWWTSSRVGLAVLGFFGFVNVYALRVNMSVAIVCMVNHTAVKELAGGRDISNGSELRSSQCGLVASGGINVTEQAKLKDGEFVWDKSIQGIILGSFFWGYLATQIPGGWLATRIGGKRVYGYSMLFAIIGTFITPVAAQTSYIFLIVLRILVGISSGTCFPAMHALWGSWAPPMERSKLVSFTYAGAQIGNVVTLPLAGLLCKYGFAGGWPSIFYVLGMMSLVWFVLWMLLVSDTPLQHKRISKIEREYILQSQAVDGALVRKGSEEKRQNVPWLKIATSLPMLAILMANVCSDWGTYTLLTGIPTYMNDVLEFDITANGLYSALPYIAFWAVINISGCVADFLMSHKVLSNIWTRKVFTSVGMMVPAILLIGLGYIDCTQPAVAITLLTLSVSLTGIQYSGWVVNHMDIAPGLAGILFGIANSIAAVTGFLSPVATGNLTKHHSREEWQIVFYISSAIYVLGAAFYIIFASGTVQDWARDKHEEDVAETEKLNETEMKLLSTFSTGAEYTFRRIILELVRKMARLQCVQRTVLLLSVMFVTVFGQILQQVPYDNPTLKQLREAAIRMANAAEFGRHFSQFFNPAQNHNSDLKVHANDAMTRIISASQHLRPRLHELKVDPKILQELKNRKGPTIVMLDRKLVAQAKETDKPLPVDQLPPHIRNTTFIQEYLERLKAKSSSVSNHADAQNAIDHQQGYVDNGYVKSFSPVQNVLTHDSTGSVPIKSAKPGEMQSIVNEPHHQYHPLSTKSLYNGGGVNQHYDDLHGDKVHADPTKLESSQSRKVNSSQALDVNGIPKAIMPLDPVQAEQMKHKPSMMVPIRVQLAGPANIPLTVHFGAPPILYLRLHFEFPGGMKIPFQVPVNITGLAQTKNVNVGIGLDLHGPFKHQNVTDPDSKNIQVTVNEINKAHPPETYNKTSIIESSATTTTDKIEINGNIVSADAKTNVVTSKYIYNTTEVQTTPTTPTVPTTNTPEPSTTDSSPTNVGWNVRDNKLQHGRSGGINSQNTGHTVGRNRVHMRQNAGQNLVHRRSQVEGGRQRPENPQQQGSGFPAPKRFPVIDFDPMSVHRFQV</sequence>
<keyword evidence="4" id="KW-0769">Symport</keyword>
<evidence type="ECO:0000256" key="8">
    <source>
        <dbReference type="SAM" id="Phobius"/>
    </source>
</evidence>
<dbReference type="PROSITE" id="PS50850">
    <property type="entry name" value="MFS"/>
    <property type="match status" value="1"/>
</dbReference>
<keyword evidence="5 8" id="KW-1133">Transmembrane helix</keyword>
<dbReference type="Gene3D" id="1.20.1250.20">
    <property type="entry name" value="MFS general substrate transporter like domains"/>
    <property type="match status" value="2"/>
</dbReference>
<dbReference type="GO" id="GO:0015293">
    <property type="term" value="F:symporter activity"/>
    <property type="evidence" value="ECO:0007669"/>
    <property type="project" value="UniProtKB-KW"/>
</dbReference>